<accession>A0ABQ4A368</accession>
<dbReference type="EMBL" id="BOMN01000117">
    <property type="protein sequence ID" value="GIE25279.1"/>
    <property type="molecule type" value="Genomic_DNA"/>
</dbReference>
<dbReference type="InterPro" id="IPR015797">
    <property type="entry name" value="NUDIX_hydrolase-like_dom_sf"/>
</dbReference>
<evidence type="ECO:0000256" key="1">
    <source>
        <dbReference type="ARBA" id="ARBA00022801"/>
    </source>
</evidence>
<feature type="domain" description="Nudix hydrolase" evidence="2">
    <location>
        <begin position="12"/>
        <end position="151"/>
    </location>
</feature>
<dbReference type="RefSeq" id="WP_275411821.1">
    <property type="nucleotide sequence ID" value="NZ_BAAATV010000020.1"/>
</dbReference>
<dbReference type="PANTHER" id="PTHR16099">
    <property type="entry name" value="8-OXO-DGTP DIPHOSPHATES NUDT15"/>
    <property type="match status" value="1"/>
</dbReference>
<dbReference type="Gene3D" id="3.90.79.10">
    <property type="entry name" value="Nucleoside Triphosphate Pyrophosphohydrolase"/>
    <property type="match status" value="1"/>
</dbReference>
<dbReference type="PANTHER" id="PTHR16099:SF5">
    <property type="entry name" value="NUCLEOTIDE TRIPHOSPHATE DIPHOSPHATASE NUDT15"/>
    <property type="match status" value="1"/>
</dbReference>
<organism evidence="3 4">
    <name type="scientific">Winogradskya humida</name>
    <dbReference type="NCBI Taxonomy" id="113566"/>
    <lineage>
        <taxon>Bacteria</taxon>
        <taxon>Bacillati</taxon>
        <taxon>Actinomycetota</taxon>
        <taxon>Actinomycetes</taxon>
        <taxon>Micromonosporales</taxon>
        <taxon>Micromonosporaceae</taxon>
        <taxon>Winogradskya</taxon>
    </lineage>
</organism>
<dbReference type="PROSITE" id="PS51462">
    <property type="entry name" value="NUDIX"/>
    <property type="match status" value="1"/>
</dbReference>
<protein>
    <submittedName>
        <fullName evidence="3">MutT/nudix family protein</fullName>
    </submittedName>
</protein>
<dbReference type="InterPro" id="IPR000086">
    <property type="entry name" value="NUDIX_hydrolase_dom"/>
</dbReference>
<dbReference type="CDD" id="cd04678">
    <property type="entry name" value="NUDIX_MTH2_Nudt15"/>
    <property type="match status" value="1"/>
</dbReference>
<sequence>MQSKTFTRADQAPRVGVAVFVCKDERFLMGFRKSSHGHGTWSLPGGHLEYAESFERAAEREVREETSITIKNVRIGAVTNDFFEESGRHYVTVWAVADYLSGTATTLEPEKYVNPTWVSASEVPGPLFEPWERLLKVTSVEEILRAPLVAAADLGR</sequence>
<dbReference type="Proteomes" id="UP000603200">
    <property type="component" value="Unassembled WGS sequence"/>
</dbReference>
<evidence type="ECO:0000313" key="3">
    <source>
        <dbReference type="EMBL" id="GIE25279.1"/>
    </source>
</evidence>
<comment type="caution">
    <text evidence="3">The sequence shown here is derived from an EMBL/GenBank/DDBJ whole genome shotgun (WGS) entry which is preliminary data.</text>
</comment>
<evidence type="ECO:0000259" key="2">
    <source>
        <dbReference type="PROSITE" id="PS51462"/>
    </source>
</evidence>
<reference evidence="3 4" key="1">
    <citation type="submission" date="2021-01" db="EMBL/GenBank/DDBJ databases">
        <title>Whole genome shotgun sequence of Actinoplanes humidus NBRC 14915.</title>
        <authorList>
            <person name="Komaki H."/>
            <person name="Tamura T."/>
        </authorList>
    </citation>
    <scope>NUCLEOTIDE SEQUENCE [LARGE SCALE GENOMIC DNA]</scope>
    <source>
        <strain evidence="3 4">NBRC 14915</strain>
    </source>
</reference>
<dbReference type="PRINTS" id="PR00502">
    <property type="entry name" value="NUDIXFAMILY"/>
</dbReference>
<keyword evidence="4" id="KW-1185">Reference proteome</keyword>
<keyword evidence="1" id="KW-0378">Hydrolase</keyword>
<dbReference type="Pfam" id="PF00293">
    <property type="entry name" value="NUDIX"/>
    <property type="match status" value="1"/>
</dbReference>
<gene>
    <name evidence="3" type="ORF">Ahu01nite_083810</name>
</gene>
<proteinExistence type="predicted"/>
<dbReference type="SUPFAM" id="SSF55811">
    <property type="entry name" value="Nudix"/>
    <property type="match status" value="1"/>
</dbReference>
<name>A0ABQ4A368_9ACTN</name>
<evidence type="ECO:0000313" key="4">
    <source>
        <dbReference type="Proteomes" id="UP000603200"/>
    </source>
</evidence>
<dbReference type="InterPro" id="IPR020476">
    <property type="entry name" value="Nudix_hydrolase"/>
</dbReference>